<dbReference type="InterPro" id="IPR003441">
    <property type="entry name" value="NAC-dom"/>
</dbReference>
<dbReference type="EMBL" id="JADCNL010000538">
    <property type="protein sequence ID" value="KAG0446866.1"/>
    <property type="molecule type" value="Genomic_DNA"/>
</dbReference>
<dbReference type="EMBL" id="JADCNM010000539">
    <property type="protein sequence ID" value="KAG0446800.1"/>
    <property type="molecule type" value="Genomic_DNA"/>
</dbReference>
<evidence type="ECO:0000259" key="2">
    <source>
        <dbReference type="PROSITE" id="PS51005"/>
    </source>
</evidence>
<comment type="caution">
    <text evidence="4">The sequence shown here is derived from an EMBL/GenBank/DDBJ whole genome shotgun (WGS) entry which is preliminary data.</text>
</comment>
<dbReference type="Proteomes" id="UP000639772">
    <property type="component" value="Unassembled WGS sequence"/>
</dbReference>
<evidence type="ECO:0000313" key="5">
    <source>
        <dbReference type="Proteomes" id="UP000636800"/>
    </source>
</evidence>
<sequence>MHEYRLEGKFGYQFLSRSCKDEWVISRVFQKTAGVKKPRAGFPSVGAASFSDVTTGASTCDASSPLNSAAAGDGDREISYNSSIERNTCPASPPPPPPPLPSPAATSLRPPCTFLPFSPRQLPPPSPRFFQISGHFMITSICRSSSQLSFAGGSSAVHRLRNYSAGQE</sequence>
<accession>A0A835P7D0</accession>
<feature type="domain" description="NAC" evidence="2">
    <location>
        <begin position="1"/>
        <end position="31"/>
    </location>
</feature>
<gene>
    <name evidence="4" type="ORF">HPP92_028633</name>
    <name evidence="3" type="ORF">HPP92_028638</name>
</gene>
<name>A0A835P7D0_VANPL</name>
<feature type="compositionally biased region" description="Pro residues" evidence="1">
    <location>
        <begin position="91"/>
        <end position="102"/>
    </location>
</feature>
<evidence type="ECO:0000313" key="3">
    <source>
        <dbReference type="EMBL" id="KAG0446800.1"/>
    </source>
</evidence>
<evidence type="ECO:0000313" key="6">
    <source>
        <dbReference type="Proteomes" id="UP000639772"/>
    </source>
</evidence>
<dbReference type="GO" id="GO:0006355">
    <property type="term" value="P:regulation of DNA-templated transcription"/>
    <property type="evidence" value="ECO:0007669"/>
    <property type="project" value="InterPro"/>
</dbReference>
<feature type="region of interest" description="Disordered" evidence="1">
    <location>
        <begin position="59"/>
        <end position="107"/>
    </location>
</feature>
<proteinExistence type="predicted"/>
<dbReference type="AlphaFoldDB" id="A0A835P7D0"/>
<dbReference type="OrthoDB" id="1922833at2759"/>
<evidence type="ECO:0000256" key="1">
    <source>
        <dbReference type="SAM" id="MobiDB-lite"/>
    </source>
</evidence>
<protein>
    <recommendedName>
        <fullName evidence="2">NAC domain-containing protein</fullName>
    </recommendedName>
</protein>
<evidence type="ECO:0000313" key="4">
    <source>
        <dbReference type="EMBL" id="KAG0446866.1"/>
    </source>
</evidence>
<dbReference type="PROSITE" id="PS51005">
    <property type="entry name" value="NAC"/>
    <property type="match status" value="1"/>
</dbReference>
<organism evidence="4 5">
    <name type="scientific">Vanilla planifolia</name>
    <name type="common">Vanilla</name>
    <dbReference type="NCBI Taxonomy" id="51239"/>
    <lineage>
        <taxon>Eukaryota</taxon>
        <taxon>Viridiplantae</taxon>
        <taxon>Streptophyta</taxon>
        <taxon>Embryophyta</taxon>
        <taxon>Tracheophyta</taxon>
        <taxon>Spermatophyta</taxon>
        <taxon>Magnoliopsida</taxon>
        <taxon>Liliopsida</taxon>
        <taxon>Asparagales</taxon>
        <taxon>Orchidaceae</taxon>
        <taxon>Vanilloideae</taxon>
        <taxon>Vanilleae</taxon>
        <taxon>Vanilla</taxon>
    </lineage>
</organism>
<dbReference type="GO" id="GO:0003677">
    <property type="term" value="F:DNA binding"/>
    <property type="evidence" value="ECO:0007669"/>
    <property type="project" value="InterPro"/>
</dbReference>
<keyword evidence="5" id="KW-1185">Reference proteome</keyword>
<dbReference type="Proteomes" id="UP000636800">
    <property type="component" value="Unassembled WGS sequence"/>
</dbReference>
<reference evidence="5 6" key="1">
    <citation type="journal article" date="2020" name="Nat. Food">
        <title>A phased Vanilla planifolia genome enables genetic improvement of flavour and production.</title>
        <authorList>
            <person name="Hasing T."/>
            <person name="Tang H."/>
            <person name="Brym M."/>
            <person name="Khazi F."/>
            <person name="Huang T."/>
            <person name="Chambers A.H."/>
        </authorList>
    </citation>
    <scope>NUCLEOTIDE SEQUENCE [LARGE SCALE GENOMIC DNA]</scope>
    <source>
        <tissue evidence="4">Leaf</tissue>
    </source>
</reference>